<sequence>MQKHQGRDAGNASIAPPTNSTILLATAKESTHGQNASAAARRNRWFAVTSQSRLCPGIMPHRSTSLKGFGNPERAN</sequence>
<comment type="caution">
    <text evidence="2">The sequence shown here is derived from an EMBL/GenBank/DDBJ whole genome shotgun (WGS) entry which is preliminary data.</text>
</comment>
<dbReference type="Proteomes" id="UP000225740">
    <property type="component" value="Unassembled WGS sequence"/>
</dbReference>
<dbReference type="AlphaFoldDB" id="A0A2G1W846"/>
<evidence type="ECO:0000256" key="1">
    <source>
        <dbReference type="SAM" id="MobiDB-lite"/>
    </source>
</evidence>
<reference evidence="2 3" key="1">
    <citation type="submission" date="2017-06" db="EMBL/GenBank/DDBJ databases">
        <title>Description of Rhodopirellula bahusiensis sp. nov.</title>
        <authorList>
            <person name="Kizina J."/>
            <person name="Harder J."/>
        </authorList>
    </citation>
    <scope>NUCLEOTIDE SEQUENCE [LARGE SCALE GENOMIC DNA]</scope>
    <source>
        <strain evidence="2 3">SWK21</strain>
    </source>
</reference>
<keyword evidence="3" id="KW-1185">Reference proteome</keyword>
<dbReference type="EMBL" id="NIZW01000008">
    <property type="protein sequence ID" value="PHQ35196.1"/>
    <property type="molecule type" value="Genomic_DNA"/>
</dbReference>
<name>A0A2G1W846_9BACT</name>
<protein>
    <submittedName>
        <fullName evidence="2">Uncharacterized protein</fullName>
    </submittedName>
</protein>
<organism evidence="2 3">
    <name type="scientific">Rhodopirellula bahusiensis</name>
    <dbReference type="NCBI Taxonomy" id="2014065"/>
    <lineage>
        <taxon>Bacteria</taxon>
        <taxon>Pseudomonadati</taxon>
        <taxon>Planctomycetota</taxon>
        <taxon>Planctomycetia</taxon>
        <taxon>Pirellulales</taxon>
        <taxon>Pirellulaceae</taxon>
        <taxon>Rhodopirellula</taxon>
    </lineage>
</organism>
<evidence type="ECO:0000313" key="2">
    <source>
        <dbReference type="EMBL" id="PHQ35196.1"/>
    </source>
</evidence>
<feature type="region of interest" description="Disordered" evidence="1">
    <location>
        <begin position="1"/>
        <end position="22"/>
    </location>
</feature>
<proteinExistence type="predicted"/>
<gene>
    <name evidence="2" type="ORF">CEE69_12355</name>
</gene>
<accession>A0A2G1W846</accession>
<evidence type="ECO:0000313" key="3">
    <source>
        <dbReference type="Proteomes" id="UP000225740"/>
    </source>
</evidence>